<dbReference type="Proteomes" id="UP000676246">
    <property type="component" value="Unassembled WGS sequence"/>
</dbReference>
<dbReference type="PANTHER" id="PTHR43689:SF8">
    <property type="entry name" value="ALPHA_BETA-HYDROLASES SUPERFAMILY PROTEIN"/>
    <property type="match status" value="1"/>
</dbReference>
<dbReference type="PANTHER" id="PTHR43689">
    <property type="entry name" value="HYDROLASE"/>
    <property type="match status" value="1"/>
</dbReference>
<comment type="caution">
    <text evidence="2">The sequence shown here is derived from an EMBL/GenBank/DDBJ whole genome shotgun (WGS) entry which is preliminary data.</text>
</comment>
<dbReference type="PRINTS" id="PR00111">
    <property type="entry name" value="ABHYDROLASE"/>
</dbReference>
<reference evidence="2 3" key="1">
    <citation type="submission" date="2021-04" db="EMBL/GenBank/DDBJ databases">
        <title>The genome sequence of Ideonella sp. 3Y2.</title>
        <authorList>
            <person name="Liu Y."/>
        </authorList>
    </citation>
    <scope>NUCLEOTIDE SEQUENCE [LARGE SCALE GENOMIC DNA]</scope>
    <source>
        <strain evidence="2 3">3Y2</strain>
    </source>
</reference>
<dbReference type="GO" id="GO:0016787">
    <property type="term" value="F:hydrolase activity"/>
    <property type="evidence" value="ECO:0007669"/>
    <property type="project" value="UniProtKB-KW"/>
</dbReference>
<dbReference type="InterPro" id="IPR000639">
    <property type="entry name" value="Epox_hydrolase-like"/>
</dbReference>
<dbReference type="RefSeq" id="WP_210852752.1">
    <property type="nucleotide sequence ID" value="NZ_JAGQDD010000003.1"/>
</dbReference>
<name>A0A940YBW5_9BURK</name>
<dbReference type="InterPro" id="IPR000073">
    <property type="entry name" value="AB_hydrolase_1"/>
</dbReference>
<dbReference type="Pfam" id="PF00561">
    <property type="entry name" value="Abhydrolase_1"/>
    <property type="match status" value="1"/>
</dbReference>
<dbReference type="Gene3D" id="3.40.50.1820">
    <property type="entry name" value="alpha/beta hydrolase"/>
    <property type="match status" value="1"/>
</dbReference>
<keyword evidence="2" id="KW-0378">Hydrolase</keyword>
<keyword evidence="3" id="KW-1185">Reference proteome</keyword>
<organism evidence="2 3">
    <name type="scientific">Ideonella alba</name>
    <dbReference type="NCBI Taxonomy" id="2824118"/>
    <lineage>
        <taxon>Bacteria</taxon>
        <taxon>Pseudomonadati</taxon>
        <taxon>Pseudomonadota</taxon>
        <taxon>Betaproteobacteria</taxon>
        <taxon>Burkholderiales</taxon>
        <taxon>Sphaerotilaceae</taxon>
        <taxon>Ideonella</taxon>
    </lineage>
</organism>
<feature type="domain" description="AB hydrolase-1" evidence="1">
    <location>
        <begin position="23"/>
        <end position="262"/>
    </location>
</feature>
<protein>
    <submittedName>
        <fullName evidence="2">Alpha/beta fold hydrolase</fullName>
    </submittedName>
</protein>
<gene>
    <name evidence="2" type="ORF">KAK03_06935</name>
</gene>
<dbReference type="AlphaFoldDB" id="A0A940YBW5"/>
<dbReference type="InterPro" id="IPR029058">
    <property type="entry name" value="AB_hydrolase_fold"/>
</dbReference>
<evidence type="ECO:0000313" key="2">
    <source>
        <dbReference type="EMBL" id="MBQ0930221.1"/>
    </source>
</evidence>
<proteinExistence type="predicted"/>
<dbReference type="SUPFAM" id="SSF53474">
    <property type="entry name" value="alpha/beta-Hydrolases"/>
    <property type="match status" value="1"/>
</dbReference>
<dbReference type="PRINTS" id="PR00412">
    <property type="entry name" value="EPOXHYDRLASE"/>
</dbReference>
<sequence length="282" mass="30174">MNDFHVNLDGLKIRCRDAGGTGPAVLLLHGVGGSLELWSAQFAAAHQDLRLLAVDLPGHGLSDFSAQADSPPRFAQTLWALLDALAIHQVHLVGNSLGGAICLQMHLSQPARVRSMLLAASANLGTAAPLPFRLMTLTGLGELMARPGETAVTQQVQAIFGPDFVVTPELRALIRRNVMRPGAQRAFLGCVRQMTGLRGQRVALIEQAQASLAMSRVPTLLLHGRQDAVIPVAHSQDSCARHAHLQLDVIDRCGHTPQLEQPEHFNAQMGALIRRGRLGGGA</sequence>
<dbReference type="EMBL" id="JAGQDD010000003">
    <property type="protein sequence ID" value="MBQ0930221.1"/>
    <property type="molecule type" value="Genomic_DNA"/>
</dbReference>
<evidence type="ECO:0000259" key="1">
    <source>
        <dbReference type="Pfam" id="PF00561"/>
    </source>
</evidence>
<accession>A0A940YBW5</accession>
<evidence type="ECO:0000313" key="3">
    <source>
        <dbReference type="Proteomes" id="UP000676246"/>
    </source>
</evidence>